<name>A0A916NBZ8_9BACT</name>
<dbReference type="Proteomes" id="UP000680038">
    <property type="component" value="Unassembled WGS sequence"/>
</dbReference>
<dbReference type="SUPFAM" id="SSF52113">
    <property type="entry name" value="BRCT domain"/>
    <property type="match status" value="1"/>
</dbReference>
<dbReference type="InterPro" id="IPR036420">
    <property type="entry name" value="BRCT_dom_sf"/>
</dbReference>
<feature type="domain" description="BRCT" evidence="1">
    <location>
        <begin position="207"/>
        <end position="305"/>
    </location>
</feature>
<dbReference type="Gene3D" id="3.40.50.10190">
    <property type="entry name" value="BRCT domain"/>
    <property type="match status" value="1"/>
</dbReference>
<dbReference type="AlphaFoldDB" id="A0A916NBZ8"/>
<evidence type="ECO:0000313" key="3">
    <source>
        <dbReference type="Proteomes" id="UP000680038"/>
    </source>
</evidence>
<dbReference type="RefSeq" id="WP_215239270.1">
    <property type="nucleotide sequence ID" value="NZ_CAJRAF010000002.1"/>
</dbReference>
<dbReference type="InterPro" id="IPR001357">
    <property type="entry name" value="BRCT_dom"/>
</dbReference>
<comment type="caution">
    <text evidence="2">The sequence shown here is derived from an EMBL/GenBank/DDBJ whole genome shotgun (WGS) entry which is preliminary data.</text>
</comment>
<keyword evidence="3" id="KW-1185">Reference proteome</keyword>
<reference evidence="2" key="1">
    <citation type="submission" date="2021-04" db="EMBL/GenBank/DDBJ databases">
        <authorList>
            <person name="Rodrigo-Torres L."/>
            <person name="Arahal R. D."/>
            <person name="Lucena T."/>
        </authorList>
    </citation>
    <scope>NUCLEOTIDE SEQUENCE</scope>
    <source>
        <strain evidence="2">CECT 9275</strain>
    </source>
</reference>
<dbReference type="CDD" id="cd17748">
    <property type="entry name" value="BRCT_DNA_ligase_like"/>
    <property type="match status" value="1"/>
</dbReference>
<evidence type="ECO:0000313" key="2">
    <source>
        <dbReference type="EMBL" id="CAG5001491.1"/>
    </source>
</evidence>
<dbReference type="Pfam" id="PF00533">
    <property type="entry name" value="BRCT"/>
    <property type="match status" value="1"/>
</dbReference>
<accession>A0A916NBZ8</accession>
<organism evidence="2 3">
    <name type="scientific">Dyadobacter helix</name>
    <dbReference type="NCBI Taxonomy" id="2822344"/>
    <lineage>
        <taxon>Bacteria</taxon>
        <taxon>Pseudomonadati</taxon>
        <taxon>Bacteroidota</taxon>
        <taxon>Cytophagia</taxon>
        <taxon>Cytophagales</taxon>
        <taxon>Spirosomataceae</taxon>
        <taxon>Dyadobacter</taxon>
    </lineage>
</organism>
<proteinExistence type="predicted"/>
<sequence>MLNTSHFDIYDSGSFRQFCGPAQVHKDLNTLYGLIVGIQADGHINDSEIEMLRGWIGSVSSLQAKAPYNKFVAKINAIISDGVVTAEEAEDLIWLCKNFLDYNRNPYYDVITSSTQQLGGFLAGISADKTINIEELTALGNWSSENAPMFKTWPFDTLLPAIERIQAERQLSAEDHSELLTFCQSITSIKPAEQKKVNIPIKLPEQQVSILIQECTFCFTGESSRYSRKELAQIVEMYGGIAADSVTAKLHYLVICDVRNPAWAFEMYGRKVEKAMNMKKKGAGPEVVFEEDLFAALSDLGLLRT</sequence>
<gene>
    <name evidence="2" type="ORF">DYBT9275_02675</name>
</gene>
<dbReference type="EMBL" id="CAJRAF010000002">
    <property type="protein sequence ID" value="CAG5001491.1"/>
    <property type="molecule type" value="Genomic_DNA"/>
</dbReference>
<dbReference type="PROSITE" id="PS50172">
    <property type="entry name" value="BRCT"/>
    <property type="match status" value="1"/>
</dbReference>
<evidence type="ECO:0000259" key="1">
    <source>
        <dbReference type="PROSITE" id="PS50172"/>
    </source>
</evidence>
<protein>
    <recommendedName>
        <fullName evidence="1">BRCT domain-containing protein</fullName>
    </recommendedName>
</protein>